<evidence type="ECO:0000313" key="2">
    <source>
        <dbReference type="EMBL" id="CAJ1969016.1"/>
    </source>
</evidence>
<gene>
    <name evidence="2" type="ORF">CYCCA115_LOCUS23505</name>
</gene>
<organism evidence="2 3">
    <name type="scientific">Cylindrotheca closterium</name>
    <dbReference type="NCBI Taxonomy" id="2856"/>
    <lineage>
        <taxon>Eukaryota</taxon>
        <taxon>Sar</taxon>
        <taxon>Stramenopiles</taxon>
        <taxon>Ochrophyta</taxon>
        <taxon>Bacillariophyta</taxon>
        <taxon>Bacillariophyceae</taxon>
        <taxon>Bacillariophycidae</taxon>
        <taxon>Bacillariales</taxon>
        <taxon>Bacillariaceae</taxon>
        <taxon>Cylindrotheca</taxon>
    </lineage>
</organism>
<dbReference type="PANTHER" id="PTHR11439:SF483">
    <property type="entry name" value="PEPTIDE SYNTHASE GLIP-LIKE, PUTATIVE (AFU_ORTHOLOGUE AFUA_3G12920)-RELATED"/>
    <property type="match status" value="1"/>
</dbReference>
<dbReference type="Proteomes" id="UP001295423">
    <property type="component" value="Unassembled WGS sequence"/>
</dbReference>
<proteinExistence type="predicted"/>
<evidence type="ECO:0000313" key="3">
    <source>
        <dbReference type="Proteomes" id="UP001295423"/>
    </source>
</evidence>
<accession>A0AAD2PXY6</accession>
<feature type="region of interest" description="Disordered" evidence="1">
    <location>
        <begin position="284"/>
        <end position="326"/>
    </location>
</feature>
<reference evidence="2" key="1">
    <citation type="submission" date="2023-08" db="EMBL/GenBank/DDBJ databases">
        <authorList>
            <person name="Audoor S."/>
            <person name="Bilcke G."/>
        </authorList>
    </citation>
    <scope>NUCLEOTIDE SEQUENCE</scope>
</reference>
<dbReference type="EMBL" id="CAKOGP040002421">
    <property type="protein sequence ID" value="CAJ1969016.1"/>
    <property type="molecule type" value="Genomic_DNA"/>
</dbReference>
<sequence length="363" mass="40841">MEQLLRIFAYLDQHPKMTLYFDWRIPNADFSGVKSSYKEFRTLYRDAEEQLPSNMPKPRGRRVGSLAYVDASHAANKKTRRSHTGYVIFLNRAPIIWHSRRQNTVEASTFGAEFIALKSCIEAITHLRYKLRMFGIPLDEEPTQVLVDNEAVVKNSSLVESTLNKKHNSIAYHYARWNVAARVIAVSWIDGAINIADAFTKRLTQMRRENLFGSWISFYERLSTFLYLYHPPSKSIATRRILHFPVPSNRKKNRAKVNKKWYYYHVKSKSWKLCDDQSKATNRPHALLSGAPTPAPAPAAPAPAPPAAAAPVAPAPPVNQVPSGDASALTAATSATNLPQIRQQVSTIATGMNQLIDQVNRAT</sequence>
<comment type="caution">
    <text evidence="2">The sequence shown here is derived from an EMBL/GenBank/DDBJ whole genome shotgun (WGS) entry which is preliminary data.</text>
</comment>
<dbReference type="PANTHER" id="PTHR11439">
    <property type="entry name" value="GAG-POL-RELATED RETROTRANSPOSON"/>
    <property type="match status" value="1"/>
</dbReference>
<feature type="compositionally biased region" description="Pro residues" evidence="1">
    <location>
        <begin position="293"/>
        <end position="319"/>
    </location>
</feature>
<evidence type="ECO:0000256" key="1">
    <source>
        <dbReference type="SAM" id="MobiDB-lite"/>
    </source>
</evidence>
<dbReference type="CDD" id="cd09272">
    <property type="entry name" value="RNase_HI_RT_Ty1"/>
    <property type="match status" value="1"/>
</dbReference>
<dbReference type="AlphaFoldDB" id="A0AAD2PXY6"/>
<name>A0AAD2PXY6_9STRA</name>
<protein>
    <recommendedName>
        <fullName evidence="4">Reverse transcriptase Ty1/copia-type domain-containing protein</fullName>
    </recommendedName>
</protein>
<keyword evidence="3" id="KW-1185">Reference proteome</keyword>
<evidence type="ECO:0008006" key="4">
    <source>
        <dbReference type="Google" id="ProtNLM"/>
    </source>
</evidence>